<dbReference type="EMBL" id="CP003130">
    <property type="protein sequence ID" value="AEU39033.1"/>
    <property type="molecule type" value="Genomic_DNA"/>
</dbReference>
<dbReference type="GO" id="GO:0005737">
    <property type="term" value="C:cytoplasm"/>
    <property type="evidence" value="ECO:0007669"/>
    <property type="project" value="TreeGrafter"/>
</dbReference>
<reference evidence="3 4" key="1">
    <citation type="submission" date="2011-11" db="EMBL/GenBank/DDBJ databases">
        <title>Complete sequence of Granulicella mallensis MP5ACTX8.</title>
        <authorList>
            <consortium name="US DOE Joint Genome Institute"/>
            <person name="Lucas S."/>
            <person name="Copeland A."/>
            <person name="Lapidus A."/>
            <person name="Cheng J.-F."/>
            <person name="Goodwin L."/>
            <person name="Pitluck S."/>
            <person name="Peters L."/>
            <person name="Lu M."/>
            <person name="Detter J.C."/>
            <person name="Han C."/>
            <person name="Tapia R."/>
            <person name="Land M."/>
            <person name="Hauser L."/>
            <person name="Kyrpides N."/>
            <person name="Ivanova N."/>
            <person name="Mikhailova N."/>
            <person name="Pagani I."/>
            <person name="Rawat S."/>
            <person name="Mannisto M."/>
            <person name="Haggblom M."/>
            <person name="Woyke T."/>
        </authorList>
    </citation>
    <scope>NUCLEOTIDE SEQUENCE [LARGE SCALE GENOMIC DNA]</scope>
    <source>
        <strain evidence="4">ATCC BAA-1857 / DSM 23137 / MP5ACTX8</strain>
    </source>
</reference>
<keyword evidence="1 3" id="KW-0560">Oxidoreductase</keyword>
<dbReference type="GO" id="GO:0050236">
    <property type="term" value="F:pyridoxine 4-dehydrogenase (NADP+) activity"/>
    <property type="evidence" value="ECO:0007669"/>
    <property type="project" value="UniProtKB-EC"/>
</dbReference>
<organism evidence="3 4">
    <name type="scientific">Granulicella mallensis (strain ATCC BAA-1857 / DSM 23137 / MP5ACTX8)</name>
    <dbReference type="NCBI Taxonomy" id="682795"/>
    <lineage>
        <taxon>Bacteria</taxon>
        <taxon>Pseudomonadati</taxon>
        <taxon>Acidobacteriota</taxon>
        <taxon>Terriglobia</taxon>
        <taxon>Terriglobales</taxon>
        <taxon>Acidobacteriaceae</taxon>
        <taxon>Granulicella</taxon>
    </lineage>
</organism>
<feature type="domain" description="NADP-dependent oxidoreductase" evidence="2">
    <location>
        <begin position="22"/>
        <end position="313"/>
    </location>
</feature>
<dbReference type="eggNOG" id="COG0667">
    <property type="taxonomic scope" value="Bacteria"/>
</dbReference>
<dbReference type="KEGG" id="gma:AciX8_4764"/>
<evidence type="ECO:0000256" key="1">
    <source>
        <dbReference type="ARBA" id="ARBA00023002"/>
    </source>
</evidence>
<dbReference type="Gene3D" id="3.20.20.100">
    <property type="entry name" value="NADP-dependent oxidoreductase domain"/>
    <property type="match status" value="1"/>
</dbReference>
<name>G8NXN8_GRAMM</name>
<gene>
    <name evidence="3" type="ordered locus">AciX8_4764</name>
</gene>
<sequence>MRLPAISTQRKLGSTGLEAAGLGFGCFGLSNAYGPADPAEAVATLHRALDLGCSLLDTADIYGAGQNEILVGQALRGRRAEAVAATKFGFVCDATGKVVRRDASPAYVREAVEGSLKRLGIERIDLYTLHRVDPQVPIEDTVGAMAELVAEGKIRGVGLSEVSVEQLRRAHALHPIAAVQSEYSLWCREPEREILPACRELGVSFVAFAPLGRGFFSGALATNELAQQDFRRSLPRFQAESLARNEKFLQSLAELASRKQITLSQLALSWILAKGNSIFAIPGTRRQRHLEENVAAMQVEWTLEELEEIDRISAMHQDPGARYAPGSLFAPE</sequence>
<dbReference type="PANTHER" id="PTHR43625:SF40">
    <property type="entry name" value="ALDO-KETO REDUCTASE YAKC [NADP(+)]"/>
    <property type="match status" value="1"/>
</dbReference>
<dbReference type="SUPFAM" id="SSF51430">
    <property type="entry name" value="NAD(P)-linked oxidoreductase"/>
    <property type="match status" value="1"/>
</dbReference>
<proteinExistence type="predicted"/>
<dbReference type="Pfam" id="PF00248">
    <property type="entry name" value="Aldo_ket_red"/>
    <property type="match status" value="1"/>
</dbReference>
<protein>
    <submittedName>
        <fullName evidence="3">Pyridoxine 4-dehydrogenase</fullName>
        <ecNumber evidence="3">1.1.1.65</ecNumber>
    </submittedName>
</protein>
<evidence type="ECO:0000259" key="2">
    <source>
        <dbReference type="Pfam" id="PF00248"/>
    </source>
</evidence>
<dbReference type="OrthoDB" id="9773828at2"/>
<dbReference type="InterPro" id="IPR023210">
    <property type="entry name" value="NADP_OxRdtase_dom"/>
</dbReference>
<dbReference type="AlphaFoldDB" id="G8NXN8"/>
<dbReference type="CDD" id="cd19076">
    <property type="entry name" value="AKR_AKR13A_13D"/>
    <property type="match status" value="1"/>
</dbReference>
<dbReference type="InterPro" id="IPR050791">
    <property type="entry name" value="Aldo-Keto_reductase"/>
</dbReference>
<evidence type="ECO:0000313" key="3">
    <source>
        <dbReference type="EMBL" id="AEU39033.1"/>
    </source>
</evidence>
<dbReference type="PANTHER" id="PTHR43625">
    <property type="entry name" value="AFLATOXIN B1 ALDEHYDE REDUCTASE"/>
    <property type="match status" value="1"/>
</dbReference>
<dbReference type="EC" id="1.1.1.65" evidence="3"/>
<accession>G8NXN8</accession>
<keyword evidence="4" id="KW-1185">Reference proteome</keyword>
<dbReference type="STRING" id="682795.AciX8_4764"/>
<dbReference type="InterPro" id="IPR036812">
    <property type="entry name" value="NAD(P)_OxRdtase_dom_sf"/>
</dbReference>
<dbReference type="RefSeq" id="WP_014267904.1">
    <property type="nucleotide sequence ID" value="NC_016631.1"/>
</dbReference>
<evidence type="ECO:0000313" key="4">
    <source>
        <dbReference type="Proteomes" id="UP000007113"/>
    </source>
</evidence>
<dbReference type="Proteomes" id="UP000007113">
    <property type="component" value="Chromosome"/>
</dbReference>
<dbReference type="HOGENOM" id="CLU_023205_2_1_0"/>